<evidence type="ECO:0000259" key="1">
    <source>
        <dbReference type="Pfam" id="PF00675"/>
    </source>
</evidence>
<dbReference type="PANTHER" id="PTHR11851">
    <property type="entry name" value="METALLOPROTEASE"/>
    <property type="match status" value="1"/>
</dbReference>
<dbReference type="Gene3D" id="3.30.830.10">
    <property type="entry name" value="Metalloenzyme, LuxS/M16 peptidase-like"/>
    <property type="match status" value="2"/>
</dbReference>
<dbReference type="SUPFAM" id="SSF63411">
    <property type="entry name" value="LuxS/MPP-like metallohydrolase"/>
    <property type="match status" value="2"/>
</dbReference>
<accession>A0ABZ3C358</accession>
<keyword evidence="4" id="KW-1185">Reference proteome</keyword>
<evidence type="ECO:0000313" key="4">
    <source>
        <dbReference type="Proteomes" id="UP001434337"/>
    </source>
</evidence>
<proteinExistence type="predicted"/>
<dbReference type="Proteomes" id="UP001434337">
    <property type="component" value="Chromosome"/>
</dbReference>
<reference evidence="3 4" key="1">
    <citation type="journal article" date="2023" name="Environ Microbiome">
        <title>A coral-associated actinobacterium mitigates coral bleaching under heat stress.</title>
        <authorList>
            <person name="Li J."/>
            <person name="Zou Y."/>
            <person name="Li Q."/>
            <person name="Zhang J."/>
            <person name="Bourne D.G."/>
            <person name="Lyu Y."/>
            <person name="Liu C."/>
            <person name="Zhang S."/>
        </authorList>
    </citation>
    <scope>NUCLEOTIDE SEQUENCE [LARGE SCALE GENOMIC DNA]</scope>
    <source>
        <strain evidence="3 4">SCSIO 13291</strain>
    </source>
</reference>
<dbReference type="PANTHER" id="PTHR11851:SF224">
    <property type="entry name" value="PROCESSING PROTEASE"/>
    <property type="match status" value="1"/>
</dbReference>
<dbReference type="EMBL" id="CP115965">
    <property type="protein sequence ID" value="WZW97203.1"/>
    <property type="molecule type" value="Genomic_DNA"/>
</dbReference>
<evidence type="ECO:0000313" key="3">
    <source>
        <dbReference type="EMBL" id="WZW97203.1"/>
    </source>
</evidence>
<gene>
    <name evidence="3" type="ORF">PCC79_09755</name>
</gene>
<dbReference type="InterPro" id="IPR007863">
    <property type="entry name" value="Peptidase_M16_C"/>
</dbReference>
<organism evidence="3 4">
    <name type="scientific">Propioniciclava soli</name>
    <dbReference type="NCBI Taxonomy" id="2775081"/>
    <lineage>
        <taxon>Bacteria</taxon>
        <taxon>Bacillati</taxon>
        <taxon>Actinomycetota</taxon>
        <taxon>Actinomycetes</taxon>
        <taxon>Propionibacteriales</taxon>
        <taxon>Propionibacteriaceae</taxon>
        <taxon>Propioniciclava</taxon>
    </lineage>
</organism>
<dbReference type="Pfam" id="PF00675">
    <property type="entry name" value="Peptidase_M16"/>
    <property type="match status" value="1"/>
</dbReference>
<dbReference type="InterPro" id="IPR050361">
    <property type="entry name" value="MPP/UQCRC_Complex"/>
</dbReference>
<feature type="domain" description="Peptidase M16 N-terminal" evidence="1">
    <location>
        <begin position="30"/>
        <end position="142"/>
    </location>
</feature>
<name>A0ABZ3C358_9ACTN</name>
<dbReference type="RefSeq" id="WP_342371699.1">
    <property type="nucleotide sequence ID" value="NZ_CP115965.1"/>
</dbReference>
<sequence length="446" mass="46683">MVGRPRIRAPRRWSLPPGRALRLDNGLQVLVYDRPGQYVVSAALVLDAPLTSEPADREGVAALVAATLDQGTALHPGTTFADAVEACGALIGATAAHTHTVVHLDVPGARLADAAPLFAEAVMAPQLGDDDIARHARLRLAHLDQLLASSSDRASLGLRHAVLDPSNRAQRLAAGERGTVTAVTGADARAHHARWYGPRGATLVVAGDFPAAGLDALLAAFAPWQNPGQPAPLHETLRPGQPGAFLLDRPGSVQADIRWGWFTVDRLDPRWFALQIASHALGGAYLSRLNKVLREERGFTYGAGLMSSPQRGGGFTTTHGSFRNEVVGPTLELLGPLLDVGAAPITAAEVARARDYLVGVTPLRYATAGGLTDAVVTLLGAGLGPNFIDLQLDRWRSVTPEDATRAAHELVRPDGGTLVVVGDAAALAAPIRAAGWNPVVLGPDAA</sequence>
<feature type="domain" description="Peptidase M16 C-terminal" evidence="2">
    <location>
        <begin position="183"/>
        <end position="355"/>
    </location>
</feature>
<dbReference type="InterPro" id="IPR011249">
    <property type="entry name" value="Metalloenz_LuxS/M16"/>
</dbReference>
<dbReference type="Pfam" id="PF05193">
    <property type="entry name" value="Peptidase_M16_C"/>
    <property type="match status" value="1"/>
</dbReference>
<protein>
    <submittedName>
        <fullName evidence="3">Pitrilysin family protein</fullName>
    </submittedName>
</protein>
<dbReference type="InterPro" id="IPR011765">
    <property type="entry name" value="Pept_M16_N"/>
</dbReference>
<evidence type="ECO:0000259" key="2">
    <source>
        <dbReference type="Pfam" id="PF05193"/>
    </source>
</evidence>